<dbReference type="GeneID" id="34528147"/>
<reference evidence="2 3" key="1">
    <citation type="journal article" date="2011" name="Proc. Natl. Acad. Sci. U.S.A.">
        <title>Evolutionary erosion of yeast sex chromosomes by mating-type switching accidents.</title>
        <authorList>
            <person name="Gordon J.L."/>
            <person name="Armisen D."/>
            <person name="Proux-Wera E."/>
            <person name="Oheigeartaigh S.S."/>
            <person name="Byrne K.P."/>
            <person name="Wolfe K.H."/>
        </authorList>
    </citation>
    <scope>NUCLEOTIDE SEQUENCE [LARGE SCALE GENOMIC DNA]</scope>
    <source>
        <strain evidence="3">ATCC MYA-139 / BCRC 22969 / CBS 8797 / CCRC 22969 / KCTC 17520 / NBRC 10181 / NCYC 3082</strain>
    </source>
</reference>
<proteinExistence type="predicted"/>
<dbReference type="Proteomes" id="UP000006310">
    <property type="component" value="Chromosome 11"/>
</dbReference>
<dbReference type="AlphaFoldDB" id="J7RBU9"/>
<organism evidence="2 3">
    <name type="scientific">Huiozyma naganishii (strain ATCC MYA-139 / BCRC 22969 / CBS 8797 / KCTC 17520 / NBRC 10181 / NCYC 3082 / Yp74L-3)</name>
    <name type="common">Yeast</name>
    <name type="synonym">Kazachstania naganishii</name>
    <dbReference type="NCBI Taxonomy" id="1071383"/>
    <lineage>
        <taxon>Eukaryota</taxon>
        <taxon>Fungi</taxon>
        <taxon>Dikarya</taxon>
        <taxon>Ascomycota</taxon>
        <taxon>Saccharomycotina</taxon>
        <taxon>Saccharomycetes</taxon>
        <taxon>Saccharomycetales</taxon>
        <taxon>Saccharomycetaceae</taxon>
        <taxon>Huiozyma</taxon>
    </lineage>
</organism>
<evidence type="ECO:0000313" key="3">
    <source>
        <dbReference type="Proteomes" id="UP000006310"/>
    </source>
</evidence>
<keyword evidence="3" id="KW-1185">Reference proteome</keyword>
<protein>
    <submittedName>
        <fullName evidence="2">Uncharacterized protein</fullName>
    </submittedName>
</protein>
<sequence>MLVYIYDNRGGPRRCAVKLPNFSSRGAQVANEQLVYHPPEELHVDILPSHRGGKSDFPKRKVGEVTDSDTDANAAQTGTSKGVERRDAKGNLYVRCNSIEITIRGGERTFSLGGGFQLSVPGSDSGSQFQKSRRKNFLQFHQGRFRLLVPGSERRIPILVSSSKGGVQKVDARIIFFQIHLGGFQISVPSSEKVDAEIIFFSKYQEEEENGCWSPPGAETSLVFFSILANKFQEPDSN</sequence>
<accession>J7RBU9</accession>
<evidence type="ECO:0000256" key="1">
    <source>
        <dbReference type="SAM" id="MobiDB-lite"/>
    </source>
</evidence>
<feature type="compositionally biased region" description="Basic and acidic residues" evidence="1">
    <location>
        <begin position="53"/>
        <end position="64"/>
    </location>
</feature>
<name>J7RBU9_HUIN7</name>
<dbReference type="RefSeq" id="XP_022466625.1">
    <property type="nucleotide sequence ID" value="XM_022610316.1"/>
</dbReference>
<dbReference type="HOGENOM" id="CLU_1235200_0_0_1"/>
<dbReference type="EMBL" id="HE978324">
    <property type="protein sequence ID" value="CCK72380.1"/>
    <property type="molecule type" value="Genomic_DNA"/>
</dbReference>
<dbReference type="KEGG" id="kng:KNAG_0K00120"/>
<evidence type="ECO:0000313" key="2">
    <source>
        <dbReference type="EMBL" id="CCK72380.1"/>
    </source>
</evidence>
<reference evidence="3" key="2">
    <citation type="submission" date="2012-08" db="EMBL/GenBank/DDBJ databases">
        <title>Genome sequence of Kazachstania naganishii.</title>
        <authorList>
            <person name="Gordon J.L."/>
            <person name="Armisen D."/>
            <person name="Proux-Wera E."/>
            <person name="OhEigeartaigh S.S."/>
            <person name="Byrne K.P."/>
            <person name="Wolfe K.H."/>
        </authorList>
    </citation>
    <scope>NUCLEOTIDE SEQUENCE [LARGE SCALE GENOMIC DNA]</scope>
    <source>
        <strain evidence="3">ATCC MYA-139 / BCRC 22969 / CBS 8797 / CCRC 22969 / KCTC 17520 / NBRC 10181 / NCYC 3082</strain>
    </source>
</reference>
<gene>
    <name evidence="2" type="primary">KNAG0K00120</name>
    <name evidence="2" type="ordered locus">KNAG_0K00120</name>
</gene>
<feature type="region of interest" description="Disordered" evidence="1">
    <location>
        <begin position="46"/>
        <end position="84"/>
    </location>
</feature>
<feature type="compositionally biased region" description="Polar residues" evidence="1">
    <location>
        <begin position="71"/>
        <end position="80"/>
    </location>
</feature>